<dbReference type="InterPro" id="IPR053844">
    <property type="entry name" value="AH_C"/>
</dbReference>
<dbReference type="NCBIfam" id="NF006043">
    <property type="entry name" value="PRK08186.1"/>
    <property type="match status" value="1"/>
</dbReference>
<dbReference type="Pfam" id="PF21986">
    <property type="entry name" value="AH_C"/>
    <property type="match status" value="1"/>
</dbReference>
<accession>A0A087E8U4</accession>
<dbReference type="eggNOG" id="COG0154">
    <property type="taxonomic scope" value="Bacteria"/>
</dbReference>
<dbReference type="Pfam" id="PF01425">
    <property type="entry name" value="Amidase"/>
    <property type="match status" value="1"/>
</dbReference>
<dbReference type="Proteomes" id="UP000029055">
    <property type="component" value="Unassembled WGS sequence"/>
</dbReference>
<keyword evidence="3" id="KW-0378">Hydrolase</keyword>
<proteinExistence type="predicted"/>
<dbReference type="SUPFAM" id="SSF75304">
    <property type="entry name" value="Amidase signature (AS) enzymes"/>
    <property type="match status" value="1"/>
</dbReference>
<protein>
    <submittedName>
        <fullName evidence="3">Putative glutamyl-tRNA(Gln) amidotransferase</fullName>
        <ecNumber evidence="3">3.5.1.54</ecNumber>
    </submittedName>
</protein>
<reference evidence="3 4" key="1">
    <citation type="submission" date="2014-03" db="EMBL/GenBank/DDBJ databases">
        <title>Genomics of Bifidobacteria.</title>
        <authorList>
            <person name="Ventura M."/>
            <person name="Milani C."/>
            <person name="Lugli G.A."/>
        </authorList>
    </citation>
    <scope>NUCLEOTIDE SEQUENCE [LARGE SCALE GENOMIC DNA]</scope>
    <source>
        <strain evidence="3 4">LMG 11597</strain>
    </source>
</reference>
<dbReference type="GO" id="GO:0016740">
    <property type="term" value="F:transferase activity"/>
    <property type="evidence" value="ECO:0007669"/>
    <property type="project" value="UniProtKB-KW"/>
</dbReference>
<feature type="domain" description="Amidase" evidence="1">
    <location>
        <begin position="18"/>
        <end position="430"/>
    </location>
</feature>
<dbReference type="PANTHER" id="PTHR11895:SF169">
    <property type="entry name" value="GLUTAMYL-TRNA(GLN) AMIDOTRANSFERASE"/>
    <property type="match status" value="1"/>
</dbReference>
<dbReference type="GO" id="GO:0004039">
    <property type="term" value="F:allophanate hydrolase activity"/>
    <property type="evidence" value="ECO:0007669"/>
    <property type="project" value="UniProtKB-EC"/>
</dbReference>
<evidence type="ECO:0000313" key="4">
    <source>
        <dbReference type="Proteomes" id="UP000029055"/>
    </source>
</evidence>
<dbReference type="Gene3D" id="3.10.490.10">
    <property type="entry name" value="Gamma-glutamyl cyclotransferase-like"/>
    <property type="match status" value="1"/>
</dbReference>
<dbReference type="NCBIfam" id="TIGR02713">
    <property type="entry name" value="allophanate_hyd"/>
    <property type="match status" value="1"/>
</dbReference>
<dbReference type="Gene3D" id="3.90.1300.10">
    <property type="entry name" value="Amidase signature (AS) domain"/>
    <property type="match status" value="1"/>
</dbReference>
<dbReference type="EMBL" id="JGZR01000005">
    <property type="protein sequence ID" value="KFJ04195.1"/>
    <property type="molecule type" value="Genomic_DNA"/>
</dbReference>
<dbReference type="PANTHER" id="PTHR11895">
    <property type="entry name" value="TRANSAMIDASE"/>
    <property type="match status" value="1"/>
</dbReference>
<organism evidence="3 4">
    <name type="scientific">Bifidobacterium subtile</name>
    <dbReference type="NCBI Taxonomy" id="77635"/>
    <lineage>
        <taxon>Bacteria</taxon>
        <taxon>Bacillati</taxon>
        <taxon>Actinomycetota</taxon>
        <taxon>Actinomycetes</taxon>
        <taxon>Bifidobacteriales</taxon>
        <taxon>Bifidobacteriaceae</taxon>
        <taxon>Bifidobacterium</taxon>
    </lineage>
</organism>
<dbReference type="OrthoDB" id="182039at2"/>
<dbReference type="InterPro" id="IPR014085">
    <property type="entry name" value="Allophanate_hydrolase"/>
</dbReference>
<evidence type="ECO:0000313" key="3">
    <source>
        <dbReference type="EMBL" id="KFJ04195.1"/>
    </source>
</evidence>
<evidence type="ECO:0000259" key="1">
    <source>
        <dbReference type="Pfam" id="PF01425"/>
    </source>
</evidence>
<feature type="domain" description="Allophanate hydrolase C-terminal" evidence="2">
    <location>
        <begin position="455"/>
        <end position="577"/>
    </location>
</feature>
<dbReference type="EC" id="3.5.1.54" evidence="3"/>
<gene>
    <name evidence="3" type="ORF">BISU_1233</name>
</gene>
<dbReference type="InterPro" id="IPR036928">
    <property type="entry name" value="AS_sf"/>
</dbReference>
<keyword evidence="3" id="KW-0808">Transferase</keyword>
<sequence>MNTERYTVLNTADSIVEHIERCLDRLGQSPSNVWISTVDPDVVREQAACVVRRLEGGELLPLAGVTVAVKDNIDVAGIPTTCAAPWTSRMPQEDATCVRRLREAGAIVLGKTNMDQFATGLVGTRSPYGVVSSIDDPTLISGGSSSGSGVVVAAGLADIALGTDTAGSGRVPAAFNRIYGIKPTVGLIPVTGVTPACPSFDVVSIFCTDLKLGQRALAVMAGPDGKDAKARDFSPSAPLGMAKKPVVIAPVASNIEGMDEQWRRDFNDEISRFESLGYVVRQTDVSVMLEAAELLYGGSLVAERYASIGSAYASEYDPAVGEDPSVRAIVLEAGHLSADSFVKDQQRLKDAKLQADRIMTDADLLILPTTTRHPSIADVQERPIAVNSDLGRFTNFVNLLDYSALAVPSLTNPSFSVTLIAEAFHDFAILDLAQQVYQKQAVPAEVLLPHGVGENLFVVGEHMRGLSLNGQLQQLGARFVEVTSTANGYELVALNTKTPKPTLIFHAKKQEILTGVEGELWCIPAVGLTKLLKSLPSPMALGPVYLADGRKVTGFGVDASVYEAENISAYGSWRRYQDKIRATESTAA</sequence>
<dbReference type="RefSeq" id="WP_081672685.1">
    <property type="nucleotide sequence ID" value="NZ_CP062939.1"/>
</dbReference>
<name>A0A087E8U4_9BIFI</name>
<dbReference type="AlphaFoldDB" id="A0A087E8U4"/>
<keyword evidence="4" id="KW-1185">Reference proteome</keyword>
<dbReference type="InterPro" id="IPR023631">
    <property type="entry name" value="Amidase_dom"/>
</dbReference>
<dbReference type="STRING" id="77635.BISU_1233"/>
<dbReference type="Gene3D" id="1.20.58.1700">
    <property type="match status" value="1"/>
</dbReference>
<dbReference type="InterPro" id="IPR000120">
    <property type="entry name" value="Amidase"/>
</dbReference>
<evidence type="ECO:0000259" key="2">
    <source>
        <dbReference type="Pfam" id="PF21986"/>
    </source>
</evidence>
<comment type="caution">
    <text evidence="3">The sequence shown here is derived from an EMBL/GenBank/DDBJ whole genome shotgun (WGS) entry which is preliminary data.</text>
</comment>